<keyword evidence="1" id="KW-0472">Membrane</keyword>
<reference evidence="2 3" key="1">
    <citation type="submission" date="2015-03" db="EMBL/GenBank/DDBJ databases">
        <authorList>
            <person name="Murphy D."/>
        </authorList>
    </citation>
    <scope>NUCLEOTIDE SEQUENCE [LARGE SCALE GENOMIC DNA]</scope>
    <source>
        <strain evidence="2 3">DSM 44277</strain>
    </source>
</reference>
<feature type="transmembrane region" description="Helical" evidence="1">
    <location>
        <begin position="72"/>
        <end position="94"/>
    </location>
</feature>
<sequence>MDGGNLDDSVPIRKPGLRARVRKARSRLDKVQIGDDRDASIVTSTMGEPYAAFIEAQLAAELARRDSVNTRAATVLTSAVGLVTLALAVIAVLRGKDFVLNGGAKAWLVVALLFLCASALCAVGAGFPWTMKLVEPRTLYAMVDDHWTDSDDDARNAAAYANVVTIESLQPGTKTKTWLFLTAGAAQILAVIALAICVALVAFTAPHTGRCTSWGTQSAGFRSLLVPSQSFSALYWSSRRPPVNLVANGNERLS</sequence>
<proteinExistence type="predicted"/>
<evidence type="ECO:0000256" key="1">
    <source>
        <dbReference type="SAM" id="Phobius"/>
    </source>
</evidence>
<dbReference type="AlphaFoldDB" id="A0A0U0W9X2"/>
<dbReference type="EMBL" id="CSTD01000003">
    <property type="protein sequence ID" value="CPR11816.1"/>
    <property type="molecule type" value="Genomic_DNA"/>
</dbReference>
<evidence type="ECO:0000313" key="2">
    <source>
        <dbReference type="EMBL" id="CPR11816.1"/>
    </source>
</evidence>
<protein>
    <submittedName>
        <fullName evidence="2">Uncharacterized protein</fullName>
    </submittedName>
</protein>
<gene>
    <name evidence="2" type="ORF">BN971_03106</name>
</gene>
<evidence type="ECO:0000313" key="3">
    <source>
        <dbReference type="Proteomes" id="UP000198875"/>
    </source>
</evidence>
<feature type="transmembrane region" description="Helical" evidence="1">
    <location>
        <begin position="106"/>
        <end position="129"/>
    </location>
</feature>
<keyword evidence="1" id="KW-1133">Transmembrane helix</keyword>
<organism evidence="2 3">
    <name type="scientific">Mycobacterium bohemicum DSM 44277</name>
    <dbReference type="NCBI Taxonomy" id="1236609"/>
    <lineage>
        <taxon>Bacteria</taxon>
        <taxon>Bacillati</taxon>
        <taxon>Actinomycetota</taxon>
        <taxon>Actinomycetes</taxon>
        <taxon>Mycobacteriales</taxon>
        <taxon>Mycobacteriaceae</taxon>
        <taxon>Mycobacterium</taxon>
    </lineage>
</organism>
<keyword evidence="1" id="KW-0812">Transmembrane</keyword>
<dbReference type="Proteomes" id="UP000198875">
    <property type="component" value="Unassembled WGS sequence"/>
</dbReference>
<name>A0A0U0W9X2_MYCBE</name>
<feature type="transmembrane region" description="Helical" evidence="1">
    <location>
        <begin position="178"/>
        <end position="203"/>
    </location>
</feature>
<accession>A0A0U0W9X2</accession>